<evidence type="ECO:0000313" key="3">
    <source>
        <dbReference type="Proteomes" id="UP000054937"/>
    </source>
</evidence>
<feature type="compositionally biased region" description="Polar residues" evidence="1">
    <location>
        <begin position="126"/>
        <end position="137"/>
    </location>
</feature>
<comment type="caution">
    <text evidence="2">The sequence shown here is derived from an EMBL/GenBank/DDBJ whole genome shotgun (WGS) entry which is preliminary data.</text>
</comment>
<sequence length="137" mass="16684">MNEKGKSVYIFEQLQALIQKFMKYITLVKKQELLKADNYWRHPILYQQKTSLPQHLLKNPYDIYMEQRDQKYNQEEIKKKLEAEKMFNEHKKYKNPLNNYDDWDDSLPSQAHILESFQQKNEKNGINKTQSQKQQSQ</sequence>
<reference evidence="2 3" key="1">
    <citation type="journal article" date="2015" name="Sci. Rep.">
        <title>Genome of the facultative scuticociliatosis pathogen Pseudocohnilembus persalinus provides insight into its virulence through horizontal gene transfer.</title>
        <authorList>
            <person name="Xiong J."/>
            <person name="Wang G."/>
            <person name="Cheng J."/>
            <person name="Tian M."/>
            <person name="Pan X."/>
            <person name="Warren A."/>
            <person name="Jiang C."/>
            <person name="Yuan D."/>
            <person name="Miao W."/>
        </authorList>
    </citation>
    <scope>NUCLEOTIDE SEQUENCE [LARGE SCALE GENOMIC DNA]</scope>
    <source>
        <strain evidence="2">36N120E</strain>
    </source>
</reference>
<dbReference type="EMBL" id="LDAU01000114">
    <property type="protein sequence ID" value="KRX04660.1"/>
    <property type="molecule type" value="Genomic_DNA"/>
</dbReference>
<dbReference type="AlphaFoldDB" id="A0A0V0QQX3"/>
<evidence type="ECO:0000256" key="1">
    <source>
        <dbReference type="SAM" id="MobiDB-lite"/>
    </source>
</evidence>
<gene>
    <name evidence="2" type="ORF">PPERSA_04475</name>
</gene>
<protein>
    <submittedName>
        <fullName evidence="2">Uncharacterized protein</fullName>
    </submittedName>
</protein>
<name>A0A0V0QQX3_PSEPJ</name>
<organism evidence="2 3">
    <name type="scientific">Pseudocohnilembus persalinus</name>
    <name type="common">Ciliate</name>
    <dbReference type="NCBI Taxonomy" id="266149"/>
    <lineage>
        <taxon>Eukaryota</taxon>
        <taxon>Sar</taxon>
        <taxon>Alveolata</taxon>
        <taxon>Ciliophora</taxon>
        <taxon>Intramacronucleata</taxon>
        <taxon>Oligohymenophorea</taxon>
        <taxon>Scuticociliatia</taxon>
        <taxon>Philasterida</taxon>
        <taxon>Pseudocohnilembidae</taxon>
        <taxon>Pseudocohnilembus</taxon>
    </lineage>
</organism>
<accession>A0A0V0QQX3</accession>
<evidence type="ECO:0000313" key="2">
    <source>
        <dbReference type="EMBL" id="KRX04660.1"/>
    </source>
</evidence>
<keyword evidence="3" id="KW-1185">Reference proteome</keyword>
<proteinExistence type="predicted"/>
<dbReference type="InParanoid" id="A0A0V0QQX3"/>
<dbReference type="Proteomes" id="UP000054937">
    <property type="component" value="Unassembled WGS sequence"/>
</dbReference>
<feature type="region of interest" description="Disordered" evidence="1">
    <location>
        <begin position="114"/>
        <end position="137"/>
    </location>
</feature>